<protein>
    <recommendedName>
        <fullName evidence="3">DUF3563 domain-containing protein</fullName>
    </recommendedName>
</protein>
<organism evidence="1 2">
    <name type="scientific">Gemmobacter denitrificans</name>
    <dbReference type="NCBI Taxonomy" id="3123040"/>
    <lineage>
        <taxon>Bacteria</taxon>
        <taxon>Pseudomonadati</taxon>
        <taxon>Pseudomonadota</taxon>
        <taxon>Alphaproteobacteria</taxon>
        <taxon>Rhodobacterales</taxon>
        <taxon>Paracoccaceae</taxon>
        <taxon>Gemmobacter</taxon>
    </lineage>
</organism>
<name>A0ABU8BXM6_9RHOB</name>
<dbReference type="Proteomes" id="UP001431963">
    <property type="component" value="Unassembled WGS sequence"/>
</dbReference>
<sequence>MLHNIQRLISGFRSPSIDEQERAYLESARDRVDLEYRQHEIDMGKFRRNFVYYY</sequence>
<keyword evidence="2" id="KW-1185">Reference proteome</keyword>
<gene>
    <name evidence="1" type="ORF">V6590_14845</name>
</gene>
<evidence type="ECO:0008006" key="3">
    <source>
        <dbReference type="Google" id="ProtNLM"/>
    </source>
</evidence>
<comment type="caution">
    <text evidence="1">The sequence shown here is derived from an EMBL/GenBank/DDBJ whole genome shotgun (WGS) entry which is preliminary data.</text>
</comment>
<reference evidence="1" key="1">
    <citation type="submission" date="2024-02" db="EMBL/GenBank/DDBJ databases">
        <title>Genome sequences of strain Gemmobacter sp. JM10B15.</title>
        <authorList>
            <person name="Zhang M."/>
        </authorList>
    </citation>
    <scope>NUCLEOTIDE SEQUENCE</scope>
    <source>
        <strain evidence="1">JM10B15</strain>
    </source>
</reference>
<dbReference type="RefSeq" id="WP_335424464.1">
    <property type="nucleotide sequence ID" value="NZ_JBALHR010000010.1"/>
</dbReference>
<dbReference type="EMBL" id="JBALHR010000010">
    <property type="protein sequence ID" value="MEH7829431.1"/>
    <property type="molecule type" value="Genomic_DNA"/>
</dbReference>
<accession>A0ABU8BXM6</accession>
<evidence type="ECO:0000313" key="1">
    <source>
        <dbReference type="EMBL" id="MEH7829431.1"/>
    </source>
</evidence>
<evidence type="ECO:0000313" key="2">
    <source>
        <dbReference type="Proteomes" id="UP001431963"/>
    </source>
</evidence>
<proteinExistence type="predicted"/>